<gene>
    <name evidence="1" type="ORF">FD22_GL001498</name>
</gene>
<protein>
    <submittedName>
        <fullName evidence="1">Propanediol utilization protein</fullName>
    </submittedName>
</protein>
<evidence type="ECO:0000313" key="2">
    <source>
        <dbReference type="Proteomes" id="UP000051181"/>
    </source>
</evidence>
<comment type="caution">
    <text evidence="1">The sequence shown here is derived from an EMBL/GenBank/DDBJ whole genome shotgun (WGS) entry which is preliminary data.</text>
</comment>
<evidence type="ECO:0000313" key="1">
    <source>
        <dbReference type="EMBL" id="KRK19054.1"/>
    </source>
</evidence>
<dbReference type="AlphaFoldDB" id="A0A0R1FC04"/>
<dbReference type="GO" id="GO:0005198">
    <property type="term" value="F:structural molecule activity"/>
    <property type="evidence" value="ECO:0007669"/>
    <property type="project" value="InterPro"/>
</dbReference>
<dbReference type="Proteomes" id="UP000051181">
    <property type="component" value="Unassembled WGS sequence"/>
</dbReference>
<dbReference type="NCBIfam" id="TIGR04493">
    <property type="entry name" value="microcomp_PduM"/>
    <property type="match status" value="1"/>
</dbReference>
<dbReference type="Pfam" id="PF15953">
    <property type="entry name" value="PDU_like"/>
    <property type="match status" value="1"/>
</dbReference>
<accession>A0A0R1FC04</accession>
<reference evidence="1 2" key="1">
    <citation type="journal article" date="2015" name="Genome Announc.">
        <title>Expanding the biotechnology potential of lactobacilli through comparative genomics of 213 strains and associated genera.</title>
        <authorList>
            <person name="Sun Z."/>
            <person name="Harris H.M."/>
            <person name="McCann A."/>
            <person name="Guo C."/>
            <person name="Argimon S."/>
            <person name="Zhang W."/>
            <person name="Yang X."/>
            <person name="Jeffery I.B."/>
            <person name="Cooney J.C."/>
            <person name="Kagawa T.F."/>
            <person name="Liu W."/>
            <person name="Song Y."/>
            <person name="Salvetti E."/>
            <person name="Wrobel A."/>
            <person name="Rasinkangas P."/>
            <person name="Parkhill J."/>
            <person name="Rea M.C."/>
            <person name="O'Sullivan O."/>
            <person name="Ritari J."/>
            <person name="Douillard F.P."/>
            <person name="Paul Ross R."/>
            <person name="Yang R."/>
            <person name="Briner A.E."/>
            <person name="Felis G.E."/>
            <person name="de Vos W.M."/>
            <person name="Barrangou R."/>
            <person name="Klaenhammer T.R."/>
            <person name="Caufield P.W."/>
            <person name="Cui Y."/>
            <person name="Zhang H."/>
            <person name="O'Toole P.W."/>
        </authorList>
    </citation>
    <scope>NUCLEOTIDE SEQUENCE [LARGE SCALE GENOMIC DNA]</scope>
    <source>
        <strain evidence="1 2">DSM 20001</strain>
    </source>
</reference>
<sequence>MVAMNEELIQQVLARLQKRQQQKIDFFYQSDQPAPSATIYYDYASVTVQNVSIPLIRDLYRMDVSDPWVQWLMTGIGYRVHLTLAVSFKQLDFIPLPMLTAWALKFKTYQQQPIAAFEQTQITRRDLVKLPPKSVVLKTHAQKITMLGQEELVKRQLVLQERSNRTCIWEK</sequence>
<proteinExistence type="predicted"/>
<dbReference type="InterPro" id="IPR030992">
    <property type="entry name" value="PduM"/>
</dbReference>
<dbReference type="eggNOG" id="ENOG5030AIS">
    <property type="taxonomic scope" value="Bacteria"/>
</dbReference>
<organism evidence="1 2">
    <name type="scientific">Loigolactobacillus coryniformis subsp. coryniformis KCTC 3167 = DSM 20001</name>
    <dbReference type="NCBI Taxonomy" id="913848"/>
    <lineage>
        <taxon>Bacteria</taxon>
        <taxon>Bacillati</taxon>
        <taxon>Bacillota</taxon>
        <taxon>Bacilli</taxon>
        <taxon>Lactobacillales</taxon>
        <taxon>Lactobacillaceae</taxon>
        <taxon>Loigolactobacillus</taxon>
    </lineage>
</organism>
<name>A0A0R1FC04_9LACO</name>
<dbReference type="EMBL" id="AZCN01000004">
    <property type="protein sequence ID" value="KRK19054.1"/>
    <property type="molecule type" value="Genomic_DNA"/>
</dbReference>
<dbReference type="PATRIC" id="fig|913848.6.peg.1537"/>